<keyword evidence="4" id="KW-1185">Reference proteome</keyword>
<dbReference type="GO" id="GO:0005104">
    <property type="term" value="F:fibroblast growth factor receptor binding"/>
    <property type="evidence" value="ECO:0007669"/>
    <property type="project" value="TreeGrafter"/>
</dbReference>
<organism evidence="3 4">
    <name type="scientific">Stomoxys calcitrans</name>
    <name type="common">Stable fly</name>
    <name type="synonym">Conops calcitrans</name>
    <dbReference type="NCBI Taxonomy" id="35570"/>
    <lineage>
        <taxon>Eukaryota</taxon>
        <taxon>Metazoa</taxon>
        <taxon>Ecdysozoa</taxon>
        <taxon>Arthropoda</taxon>
        <taxon>Hexapoda</taxon>
        <taxon>Insecta</taxon>
        <taxon>Pterygota</taxon>
        <taxon>Neoptera</taxon>
        <taxon>Endopterygota</taxon>
        <taxon>Diptera</taxon>
        <taxon>Brachycera</taxon>
        <taxon>Muscomorpha</taxon>
        <taxon>Muscoidea</taxon>
        <taxon>Muscidae</taxon>
        <taxon>Stomoxys</taxon>
    </lineage>
</organism>
<gene>
    <name evidence="3" type="primary">106091126</name>
</gene>
<dbReference type="GO" id="GO:0005737">
    <property type="term" value="C:cytoplasm"/>
    <property type="evidence" value="ECO:0007669"/>
    <property type="project" value="TreeGrafter"/>
</dbReference>
<dbReference type="SMART" id="SM00310">
    <property type="entry name" value="PTBI"/>
    <property type="match status" value="1"/>
</dbReference>
<dbReference type="GO" id="GO:0008543">
    <property type="term" value="P:fibroblast growth factor receptor signaling pathway"/>
    <property type="evidence" value="ECO:0007669"/>
    <property type="project" value="TreeGrafter"/>
</dbReference>
<dbReference type="KEGG" id="scac:106091126"/>
<dbReference type="GO" id="GO:0005068">
    <property type="term" value="F:transmembrane receptor protein tyrosine kinase adaptor activity"/>
    <property type="evidence" value="ECO:0007669"/>
    <property type="project" value="TreeGrafter"/>
</dbReference>
<feature type="compositionally biased region" description="Polar residues" evidence="1">
    <location>
        <begin position="378"/>
        <end position="391"/>
    </location>
</feature>
<feature type="domain" description="IRS-type PTB" evidence="2">
    <location>
        <begin position="24"/>
        <end position="126"/>
    </location>
</feature>
<accession>A0A1I8Q185</accession>
<evidence type="ECO:0000259" key="2">
    <source>
        <dbReference type="PROSITE" id="PS51064"/>
    </source>
</evidence>
<dbReference type="AlphaFoldDB" id="A0A1I8Q185"/>
<dbReference type="Proteomes" id="UP000095300">
    <property type="component" value="Unassembled WGS sequence"/>
</dbReference>
<evidence type="ECO:0000256" key="1">
    <source>
        <dbReference type="SAM" id="MobiDB-lite"/>
    </source>
</evidence>
<dbReference type="InterPro" id="IPR050996">
    <property type="entry name" value="Docking_Protein_DOK"/>
</dbReference>
<dbReference type="SUPFAM" id="SSF50729">
    <property type="entry name" value="PH domain-like"/>
    <property type="match status" value="1"/>
</dbReference>
<dbReference type="InterPro" id="IPR011993">
    <property type="entry name" value="PH-like_dom_sf"/>
</dbReference>
<evidence type="ECO:0000313" key="3">
    <source>
        <dbReference type="EnsemblMetazoa" id="SCAU012934-PA"/>
    </source>
</evidence>
<dbReference type="PROSITE" id="PS51064">
    <property type="entry name" value="IRS_PTB"/>
    <property type="match status" value="1"/>
</dbReference>
<dbReference type="InterPro" id="IPR002404">
    <property type="entry name" value="IRS_PTB"/>
</dbReference>
<protein>
    <recommendedName>
        <fullName evidence="2">IRS-type PTB domain-containing protein</fullName>
    </recommendedName>
</protein>
<dbReference type="STRING" id="35570.A0A1I8Q185"/>
<dbReference type="EnsemblMetazoa" id="SCAU012934-RA">
    <property type="protein sequence ID" value="SCAU012934-PA"/>
    <property type="gene ID" value="SCAU012934"/>
</dbReference>
<dbReference type="PANTHER" id="PTHR21258">
    <property type="entry name" value="DOCKING PROTEIN RELATED"/>
    <property type="match status" value="1"/>
</dbReference>
<name>A0A1I8Q185_STOCA</name>
<reference evidence="3" key="1">
    <citation type="submission" date="2020-05" db="UniProtKB">
        <authorList>
            <consortium name="EnsemblMetazoa"/>
        </authorList>
    </citation>
    <scope>IDENTIFICATION</scope>
    <source>
        <strain evidence="3">USDA</strain>
    </source>
</reference>
<feature type="region of interest" description="Disordered" evidence="1">
    <location>
        <begin position="345"/>
        <end position="391"/>
    </location>
</feature>
<dbReference type="Gene3D" id="2.30.29.30">
    <property type="entry name" value="Pleckstrin-homology domain (PH domain)/Phosphotyrosine-binding domain (PTB)"/>
    <property type="match status" value="1"/>
</dbReference>
<sequence>MKIDMSSEMGCINSSNKQIFSLKRDNVFNVSVVRVQSEQSVMPSGDGVLELTPNEIIFIAPSRGQLAWGLQHLRRYGLTEDLFSFEAGRRCATGPGIYTFRCCNAEQLYSRFQLYINSMSHGTDNERTISSNHPINIFHRLNLNEQQQHANQYLEPSTSLFGAGVDQRPVLFGHNEANFSSPDILLRPSITSEISNPSDTSYTDVNSPDNAYNIYMDHPISATNERNNNSSSPVVHHIFNCVELAGTKMLKKVSFDNPPCESPPVLSPVVSESQRIYSNIDLVSPIPDSANRSSNSVNDSVDPAYVNIDVKVSDSIQHDIANQRIISFSSGNVVNYIVLDLDQPRSPSQCSPKTTFGSDQSLNEHQHTSAVLNEEEPLTNTSTLSCGSSTMPKKATLSELRSNFDTKIGTSGSYTRIDFLKTFALMKSTNYADFDPDPDQEESRITRHSKFVRKAYSISD</sequence>
<feature type="compositionally biased region" description="Polar residues" evidence="1">
    <location>
        <begin position="345"/>
        <end position="361"/>
    </location>
</feature>
<dbReference type="VEuPathDB" id="VectorBase:SCAU012934"/>
<dbReference type="SMART" id="SM01244">
    <property type="entry name" value="IRS"/>
    <property type="match status" value="1"/>
</dbReference>
<dbReference type="PANTHER" id="PTHR21258:SF55">
    <property type="entry name" value="FI23523P1"/>
    <property type="match status" value="1"/>
</dbReference>
<proteinExistence type="predicted"/>
<evidence type="ECO:0000313" key="4">
    <source>
        <dbReference type="Proteomes" id="UP000095300"/>
    </source>
</evidence>
<dbReference type="Pfam" id="PF02174">
    <property type="entry name" value="IRS"/>
    <property type="match status" value="1"/>
</dbReference>
<dbReference type="OrthoDB" id="6279276at2759"/>